<gene>
    <name evidence="2" type="ORF">L3X38_044465</name>
</gene>
<proteinExistence type="predicted"/>
<comment type="caution">
    <text evidence="2">The sequence shown here is derived from an EMBL/GenBank/DDBJ whole genome shotgun (WGS) entry which is preliminary data.</text>
</comment>
<organism evidence="2 3">
    <name type="scientific">Prunus dulcis</name>
    <name type="common">Almond</name>
    <name type="synonym">Amygdalus dulcis</name>
    <dbReference type="NCBI Taxonomy" id="3755"/>
    <lineage>
        <taxon>Eukaryota</taxon>
        <taxon>Viridiplantae</taxon>
        <taxon>Streptophyta</taxon>
        <taxon>Embryophyta</taxon>
        <taxon>Tracheophyta</taxon>
        <taxon>Spermatophyta</taxon>
        <taxon>Magnoliopsida</taxon>
        <taxon>eudicotyledons</taxon>
        <taxon>Gunneridae</taxon>
        <taxon>Pentapetalae</taxon>
        <taxon>rosids</taxon>
        <taxon>fabids</taxon>
        <taxon>Rosales</taxon>
        <taxon>Rosaceae</taxon>
        <taxon>Amygdaloideae</taxon>
        <taxon>Amygdaleae</taxon>
        <taxon>Prunus</taxon>
    </lineage>
</organism>
<feature type="compositionally biased region" description="Polar residues" evidence="1">
    <location>
        <begin position="117"/>
        <end position="127"/>
    </location>
</feature>
<evidence type="ECO:0000256" key="1">
    <source>
        <dbReference type="SAM" id="MobiDB-lite"/>
    </source>
</evidence>
<name>A0AAD4V016_PRUDU</name>
<reference evidence="2 3" key="1">
    <citation type="journal article" date="2022" name="G3 (Bethesda)">
        <title>Whole-genome sequence and methylome profiling of the almond [Prunus dulcis (Mill.) D.A. Webb] cultivar 'Nonpareil'.</title>
        <authorList>
            <person name="D'Amico-Willman K.M."/>
            <person name="Ouma W.Z."/>
            <person name="Meulia T."/>
            <person name="Sideli G.M."/>
            <person name="Gradziel T.M."/>
            <person name="Fresnedo-Ramirez J."/>
        </authorList>
    </citation>
    <scope>NUCLEOTIDE SEQUENCE [LARGE SCALE GENOMIC DNA]</scope>
    <source>
        <strain evidence="2">Clone GOH B32 T37-40</strain>
    </source>
</reference>
<dbReference type="AlphaFoldDB" id="A0AAD4V016"/>
<dbReference type="EMBL" id="JAJFAZ020000008">
    <property type="protein sequence ID" value="KAI5315289.1"/>
    <property type="molecule type" value="Genomic_DNA"/>
</dbReference>
<sequence>MLCFRQNGTHKSAKLDSSAIASKVRRGTSIIRECSMPPFRPINQQLRLKGWCFAVGKRWLFVRISSGHKEVKHQGGQNGQLDWKGTAYQLVMEDLKIGSTDWMGKELGSPESRIQEKVQTISHRSQT</sequence>
<protein>
    <submittedName>
        <fullName evidence="2">Uncharacterized protein</fullName>
    </submittedName>
</protein>
<evidence type="ECO:0000313" key="3">
    <source>
        <dbReference type="Proteomes" id="UP001054821"/>
    </source>
</evidence>
<feature type="region of interest" description="Disordered" evidence="1">
    <location>
        <begin position="106"/>
        <end position="127"/>
    </location>
</feature>
<keyword evidence="3" id="KW-1185">Reference proteome</keyword>
<accession>A0AAD4V016</accession>
<dbReference type="Proteomes" id="UP001054821">
    <property type="component" value="Chromosome 8"/>
</dbReference>
<evidence type="ECO:0000313" key="2">
    <source>
        <dbReference type="EMBL" id="KAI5315289.1"/>
    </source>
</evidence>